<evidence type="ECO:0000259" key="12">
    <source>
        <dbReference type="PROSITE" id="PS50819"/>
    </source>
</evidence>
<dbReference type="SUPFAM" id="SSF55608">
    <property type="entry name" value="Homing endonucleases"/>
    <property type="match status" value="1"/>
</dbReference>
<dbReference type="InterPro" id="IPR037068">
    <property type="entry name" value="DNA_primase_core_N_sf"/>
</dbReference>
<dbReference type="InterPro" id="IPR002694">
    <property type="entry name" value="Znf_CHC2"/>
</dbReference>
<comment type="caution">
    <text evidence="14">The sequence shown here is derived from an EMBL/GenBank/DDBJ whole genome shotgun (WGS) entry which is preliminary data.</text>
</comment>
<dbReference type="InterPro" id="IPR036977">
    <property type="entry name" value="DNA_primase_Znf_CHC2"/>
</dbReference>
<evidence type="ECO:0000256" key="3">
    <source>
        <dbReference type="ARBA" id="ARBA00022679"/>
    </source>
</evidence>
<dbReference type="InterPro" id="IPR034151">
    <property type="entry name" value="TOPRIM_DnaG_bac"/>
</dbReference>
<keyword evidence="5" id="KW-0235">DNA replication</keyword>
<feature type="domain" description="DOD-type homing endonuclease" evidence="12">
    <location>
        <begin position="228"/>
        <end position="369"/>
    </location>
</feature>
<name>A0A2M7TL99_9BACT</name>
<evidence type="ECO:0000256" key="5">
    <source>
        <dbReference type="ARBA" id="ARBA00022705"/>
    </source>
</evidence>
<dbReference type="InterPro" id="IPR013264">
    <property type="entry name" value="DNAG_N"/>
</dbReference>
<evidence type="ECO:0000256" key="8">
    <source>
        <dbReference type="ARBA" id="ARBA00022813"/>
    </source>
</evidence>
<protein>
    <recommendedName>
        <fullName evidence="16">DNA primase</fullName>
    </recommendedName>
</protein>
<dbReference type="GO" id="GO:0016539">
    <property type="term" value="P:intein-mediated protein splicing"/>
    <property type="evidence" value="ECO:0007669"/>
    <property type="project" value="InterPro"/>
</dbReference>
<evidence type="ECO:0000256" key="11">
    <source>
        <dbReference type="ARBA" id="ARBA00023163"/>
    </source>
</evidence>
<evidence type="ECO:0000313" key="14">
    <source>
        <dbReference type="EMBL" id="PIZ47793.1"/>
    </source>
</evidence>
<keyword evidence="8" id="KW-0068">Autocatalytic cleavage</keyword>
<organism evidence="14 15">
    <name type="scientific">Candidatus Woesebacteria bacterium CG_4_10_14_0_2_um_filter_39_14</name>
    <dbReference type="NCBI Taxonomy" id="1975054"/>
    <lineage>
        <taxon>Bacteria</taxon>
        <taxon>Candidatus Woeseibacteriota</taxon>
    </lineage>
</organism>
<evidence type="ECO:0000256" key="2">
    <source>
        <dbReference type="ARBA" id="ARBA00022515"/>
    </source>
</evidence>
<proteinExistence type="predicted"/>
<dbReference type="InterPro" id="IPR036844">
    <property type="entry name" value="Hint_dom_sf"/>
</dbReference>
<dbReference type="PROSITE" id="PS50819">
    <property type="entry name" value="INTEIN_ENDONUCLEASE"/>
    <property type="match status" value="1"/>
</dbReference>
<dbReference type="GO" id="GO:1990077">
    <property type="term" value="C:primosome complex"/>
    <property type="evidence" value="ECO:0007669"/>
    <property type="project" value="UniProtKB-KW"/>
</dbReference>
<evidence type="ECO:0000256" key="6">
    <source>
        <dbReference type="ARBA" id="ARBA00022723"/>
    </source>
</evidence>
<dbReference type="InterPro" id="IPR003587">
    <property type="entry name" value="Hint_dom_N"/>
</dbReference>
<dbReference type="InterPro" id="IPR006142">
    <property type="entry name" value="INTEIN"/>
</dbReference>
<dbReference type="SMART" id="SM00400">
    <property type="entry name" value="ZnF_CHCC"/>
    <property type="match status" value="2"/>
</dbReference>
<dbReference type="Pfam" id="PF13155">
    <property type="entry name" value="Toprim_2"/>
    <property type="match status" value="1"/>
</dbReference>
<dbReference type="GO" id="GO:0008270">
    <property type="term" value="F:zinc ion binding"/>
    <property type="evidence" value="ECO:0007669"/>
    <property type="project" value="UniProtKB-KW"/>
</dbReference>
<dbReference type="SUPFAM" id="SSF51294">
    <property type="entry name" value="Hedgehog/intein (Hint) domain"/>
    <property type="match status" value="1"/>
</dbReference>
<dbReference type="InterPro" id="IPR030934">
    <property type="entry name" value="Intein_C"/>
</dbReference>
<gene>
    <name evidence="14" type="ORF">COY29_04745</name>
</gene>
<keyword evidence="9" id="KW-0862">Zinc</keyword>
<evidence type="ECO:0000256" key="1">
    <source>
        <dbReference type="ARBA" id="ARBA00022478"/>
    </source>
</evidence>
<dbReference type="InterPro" id="IPR050219">
    <property type="entry name" value="DnaG_primase"/>
</dbReference>
<dbReference type="SMART" id="SM00306">
    <property type="entry name" value="HintN"/>
    <property type="match status" value="1"/>
</dbReference>
<dbReference type="EMBL" id="PFNO01000155">
    <property type="protein sequence ID" value="PIZ47793.1"/>
    <property type="molecule type" value="Genomic_DNA"/>
</dbReference>
<sequence length="742" mass="83817">MADQIEEVKQKIDIVSLIGEYIEIKKAGRNYKALCPFHSEKTPSFMISPELQIYKCFGCFPAGQFIKTPFGPHKIEDVVDNEYVISGSAAIRKVITTHNRNYNGDLVTVKISRFNEQVSLTGDHMIYVVGGKPTYSREYKNLSRRLNYYSRYSDEKRQNLVWKYFPVEKIEARELRKGMSVLYPINTQTEDIDMLDLSKYILKKWPPHGTKPIIPPLDIKVDTNFLKLIGYYIAEGSNHRAYIRFSLGDHEKKFAEEIIFLIKRIFRIDAKISYRAGSTKTGIEISACNSILADVFGNLCGKGAGNKHIPFIFQHLPKSKQITLLDAIFKGDGTQGKIGIKNKTLCKSITTISRTLAEQLIDILLRVGYFPSKHLKRNNVDKLGVNHKDAFTVSWVTDSRRSKIHHFYKDKDGHVSWIVPVRYVEKRKFSGKVYNLTVDQDHSYVANGFAVANCGAAGDVYAFLKEYEGMEFGEALKFLADRAGVKLQRISRTDTSEKEKIIEINNLTSRFYQYLLFNSFFGKVALDYLLKGRGLKLATIKEFGLGFSPDSPLGLKKFLIDKKKFDPRDIERAGIGYPKGGYFIDRLRGRVIFPLLDHRGNTVGFAGRVLPGPNEGETAKYINTPETSVYHKSSLLYGLNLTKQNIKRKNVAIVVEGELDAISSWQAGIQNVVALKGSALTGDQVRLISRFCKKAILCLDSDIAGDSAARRGVITAQEQGLEVKVARLKDYKDPDDAARKNP</sequence>
<dbReference type="Pfam" id="PF01807">
    <property type="entry name" value="Zn_ribbon_DnaG"/>
    <property type="match status" value="2"/>
</dbReference>
<dbReference type="PANTHER" id="PTHR30313">
    <property type="entry name" value="DNA PRIMASE"/>
    <property type="match status" value="1"/>
</dbReference>
<accession>A0A2M7TL99</accession>
<keyword evidence="7" id="KW-0863">Zinc-finger</keyword>
<dbReference type="PROSITE" id="PS50880">
    <property type="entry name" value="TOPRIM"/>
    <property type="match status" value="1"/>
</dbReference>
<keyword evidence="6" id="KW-0479">Metal-binding</keyword>
<dbReference type="InterPro" id="IPR027434">
    <property type="entry name" value="Homing_endonucl"/>
</dbReference>
<evidence type="ECO:0000313" key="15">
    <source>
        <dbReference type="Proteomes" id="UP000229753"/>
    </source>
</evidence>
<keyword evidence="4" id="KW-0548">Nucleotidyltransferase</keyword>
<dbReference type="Gene3D" id="3.90.580.10">
    <property type="entry name" value="Zinc finger, CHC2-type domain"/>
    <property type="match status" value="2"/>
</dbReference>
<dbReference type="SUPFAM" id="SSF57783">
    <property type="entry name" value="Zinc beta-ribbon"/>
    <property type="match status" value="2"/>
</dbReference>
<dbReference type="GO" id="GO:0003899">
    <property type="term" value="F:DNA-directed RNA polymerase activity"/>
    <property type="evidence" value="ECO:0007669"/>
    <property type="project" value="InterPro"/>
</dbReference>
<keyword evidence="11" id="KW-0804">Transcription</keyword>
<dbReference type="GO" id="GO:0003677">
    <property type="term" value="F:DNA binding"/>
    <property type="evidence" value="ECO:0007669"/>
    <property type="project" value="InterPro"/>
</dbReference>
<dbReference type="PANTHER" id="PTHR30313:SF2">
    <property type="entry name" value="DNA PRIMASE"/>
    <property type="match status" value="1"/>
</dbReference>
<dbReference type="InterPro" id="IPR006171">
    <property type="entry name" value="TOPRIM_dom"/>
</dbReference>
<evidence type="ECO:0000256" key="4">
    <source>
        <dbReference type="ARBA" id="ARBA00022695"/>
    </source>
</evidence>
<dbReference type="SMART" id="SM00305">
    <property type="entry name" value="HintC"/>
    <property type="match status" value="1"/>
</dbReference>
<feature type="domain" description="Toprim" evidence="13">
    <location>
        <begin position="650"/>
        <end position="731"/>
    </location>
</feature>
<dbReference type="Gene3D" id="3.90.980.10">
    <property type="entry name" value="DNA primase, catalytic core, N-terminal domain"/>
    <property type="match status" value="1"/>
</dbReference>
<dbReference type="PRINTS" id="PR00379">
    <property type="entry name" value="INTEIN"/>
</dbReference>
<dbReference type="InterPro" id="IPR003586">
    <property type="entry name" value="Hint_dom_C"/>
</dbReference>
<dbReference type="SUPFAM" id="SSF56731">
    <property type="entry name" value="DNA primase core"/>
    <property type="match status" value="1"/>
</dbReference>
<dbReference type="AlphaFoldDB" id="A0A2M7TL99"/>
<keyword evidence="1" id="KW-0240">DNA-directed RNA polymerase</keyword>
<keyword evidence="2" id="KW-0639">Primosome</keyword>
<evidence type="ECO:0000256" key="9">
    <source>
        <dbReference type="ARBA" id="ARBA00022833"/>
    </source>
</evidence>
<keyword evidence="10" id="KW-0651">Protein splicing</keyword>
<dbReference type="GO" id="GO:0006269">
    <property type="term" value="P:DNA replication, synthesis of primer"/>
    <property type="evidence" value="ECO:0007669"/>
    <property type="project" value="UniProtKB-KW"/>
</dbReference>
<keyword evidence="3" id="KW-0808">Transferase</keyword>
<evidence type="ECO:0000256" key="7">
    <source>
        <dbReference type="ARBA" id="ARBA00022771"/>
    </source>
</evidence>
<dbReference type="Gene3D" id="3.40.1360.10">
    <property type="match status" value="1"/>
</dbReference>
<reference evidence="15" key="1">
    <citation type="submission" date="2017-09" db="EMBL/GenBank/DDBJ databases">
        <title>Depth-based differentiation of microbial function through sediment-hosted aquifers and enrichment of novel symbionts in the deep terrestrial subsurface.</title>
        <authorList>
            <person name="Probst A.J."/>
            <person name="Ladd B."/>
            <person name="Jarett J.K."/>
            <person name="Geller-Mcgrath D.E."/>
            <person name="Sieber C.M.K."/>
            <person name="Emerson J.B."/>
            <person name="Anantharaman K."/>
            <person name="Thomas B.C."/>
            <person name="Malmstrom R."/>
            <person name="Stieglmeier M."/>
            <person name="Klingl A."/>
            <person name="Woyke T."/>
            <person name="Ryan C.M."/>
            <person name="Banfield J.F."/>
        </authorList>
    </citation>
    <scope>NUCLEOTIDE SEQUENCE [LARGE SCALE GENOMIC DNA]</scope>
</reference>
<dbReference type="Gene3D" id="3.10.28.10">
    <property type="entry name" value="Homing endonucleases"/>
    <property type="match status" value="1"/>
</dbReference>
<evidence type="ECO:0000256" key="10">
    <source>
        <dbReference type="ARBA" id="ARBA00023000"/>
    </source>
</evidence>
<dbReference type="NCBIfam" id="TIGR01443">
    <property type="entry name" value="intein_Cterm"/>
    <property type="match status" value="1"/>
</dbReference>
<evidence type="ECO:0008006" key="16">
    <source>
        <dbReference type="Google" id="ProtNLM"/>
    </source>
</evidence>
<dbReference type="InterPro" id="IPR004042">
    <property type="entry name" value="Intein_endonuc_central"/>
</dbReference>
<feature type="non-terminal residue" evidence="14">
    <location>
        <position position="742"/>
    </location>
</feature>
<dbReference type="CDD" id="cd03364">
    <property type="entry name" value="TOPRIM_DnaG_primases"/>
    <property type="match status" value="1"/>
</dbReference>
<dbReference type="GO" id="GO:0004519">
    <property type="term" value="F:endonuclease activity"/>
    <property type="evidence" value="ECO:0007669"/>
    <property type="project" value="InterPro"/>
</dbReference>
<dbReference type="PROSITE" id="PS50818">
    <property type="entry name" value="INTEIN_C_TER"/>
    <property type="match status" value="1"/>
</dbReference>
<dbReference type="CDD" id="cd00081">
    <property type="entry name" value="Hint"/>
    <property type="match status" value="1"/>
</dbReference>
<dbReference type="Pfam" id="PF08275">
    <property type="entry name" value="DNAG_N"/>
    <property type="match status" value="1"/>
</dbReference>
<dbReference type="Proteomes" id="UP000229753">
    <property type="component" value="Unassembled WGS sequence"/>
</dbReference>
<evidence type="ECO:0000259" key="13">
    <source>
        <dbReference type="PROSITE" id="PS50880"/>
    </source>
</evidence>
<dbReference type="GO" id="GO:0005737">
    <property type="term" value="C:cytoplasm"/>
    <property type="evidence" value="ECO:0007669"/>
    <property type="project" value="TreeGrafter"/>
</dbReference>
<dbReference type="SMART" id="SM00493">
    <property type="entry name" value="TOPRIM"/>
    <property type="match status" value="1"/>
</dbReference>
<dbReference type="GO" id="GO:0000428">
    <property type="term" value="C:DNA-directed RNA polymerase complex"/>
    <property type="evidence" value="ECO:0007669"/>
    <property type="project" value="UniProtKB-KW"/>
</dbReference>